<keyword evidence="2" id="KW-1185">Reference proteome</keyword>
<dbReference type="EMBL" id="CP053562">
    <property type="protein sequence ID" value="QPZ90093.1"/>
    <property type="molecule type" value="Genomic_DNA"/>
</dbReference>
<evidence type="ECO:0000313" key="1">
    <source>
        <dbReference type="EMBL" id="QPZ90093.1"/>
    </source>
</evidence>
<dbReference type="RefSeq" id="WP_133052004.1">
    <property type="nucleotide sequence ID" value="NZ_CP053562.1"/>
</dbReference>
<evidence type="ECO:0000313" key="2">
    <source>
        <dbReference type="Proteomes" id="UP000192422"/>
    </source>
</evidence>
<reference evidence="1 2" key="1">
    <citation type="submission" date="2020-05" db="EMBL/GenBank/DDBJ databases">
        <title>Thioclava electrotropha strain Elox9 finished genome.</title>
        <authorList>
            <person name="Rowe A.R."/>
            <person name="Wilbanks E.G."/>
        </authorList>
    </citation>
    <scope>NUCLEOTIDE SEQUENCE [LARGE SCALE GENOMIC DNA]</scope>
    <source>
        <strain evidence="1 2">Elox9</strain>
    </source>
</reference>
<evidence type="ECO:0008006" key="3">
    <source>
        <dbReference type="Google" id="ProtNLM"/>
    </source>
</evidence>
<organism evidence="1 2">
    <name type="scientific">Thioclava electrotropha</name>
    <dbReference type="NCBI Taxonomy" id="1549850"/>
    <lineage>
        <taxon>Bacteria</taxon>
        <taxon>Pseudomonadati</taxon>
        <taxon>Pseudomonadota</taxon>
        <taxon>Alphaproteobacteria</taxon>
        <taxon>Rhodobacterales</taxon>
        <taxon>Paracoccaceae</taxon>
        <taxon>Thioclava</taxon>
    </lineage>
</organism>
<name>A0ABX6YQY4_9RHOB</name>
<sequence length="225" mass="26324">MKGKKMAYDHNDSLGSITPDKKFQEETGPLTFTYLIYNATKDDLHLIPRVPGLYVLLSGGKIYCGEAENLNRRIRESIRKQGFGTVILYVTQNLIVDLNQEIRQQLWKSLETDVIRALITICLYNKIRIGITNQRKVRALPPEAWEDEENSPYRVPIRIAQTALYMSGVPISPPRRINAHEYLRRLWLIRPLESEDEIYRLKIIWEPRVASPLTQLFLKDFRKRD</sequence>
<proteinExistence type="predicted"/>
<accession>A0ABX6YQY4</accession>
<gene>
    <name evidence="1" type="ORF">AKL02_003815</name>
</gene>
<dbReference type="Proteomes" id="UP000192422">
    <property type="component" value="Chromosome"/>
</dbReference>
<protein>
    <recommendedName>
        <fullName evidence="3">GIY-YIG domain-containing protein</fullName>
    </recommendedName>
</protein>